<comment type="caution">
    <text evidence="7">The sequence shown here is derived from an EMBL/GenBank/DDBJ whole genome shotgun (WGS) entry which is preliminary data.</text>
</comment>
<keyword evidence="2 5" id="KW-0378">Hydrolase</keyword>
<dbReference type="InterPro" id="IPR006379">
    <property type="entry name" value="HAD-SF_hydro_IIB"/>
</dbReference>
<keyword evidence="3 5" id="KW-0460">Magnesium</keyword>
<dbReference type="NCBIfam" id="TIGR01487">
    <property type="entry name" value="Pglycolate_arch"/>
    <property type="match status" value="1"/>
</dbReference>
<dbReference type="CDD" id="cd07514">
    <property type="entry name" value="HAD_Pase"/>
    <property type="match status" value="1"/>
</dbReference>
<protein>
    <recommendedName>
        <fullName evidence="5 6">Phosphoglycolate phosphatase</fullName>
        <shortName evidence="5">PGP</shortName>
        <shortName evidence="5">PGPase</shortName>
        <ecNumber evidence="5 6">3.1.3.18</ecNumber>
    </recommendedName>
</protein>
<dbReference type="Proteomes" id="UP001271789">
    <property type="component" value="Unassembled WGS sequence"/>
</dbReference>
<dbReference type="Gene3D" id="3.40.50.1000">
    <property type="entry name" value="HAD superfamily/HAD-like"/>
    <property type="match status" value="1"/>
</dbReference>
<dbReference type="NCBIfam" id="NF002245">
    <property type="entry name" value="PRK01158.1"/>
    <property type="match status" value="1"/>
</dbReference>
<evidence type="ECO:0000313" key="8">
    <source>
        <dbReference type="Proteomes" id="UP001271789"/>
    </source>
</evidence>
<evidence type="ECO:0000256" key="3">
    <source>
        <dbReference type="ARBA" id="ARBA00022842"/>
    </source>
</evidence>
<dbReference type="NCBIfam" id="TIGR01484">
    <property type="entry name" value="HAD-SF-IIB"/>
    <property type="match status" value="1"/>
</dbReference>
<dbReference type="GO" id="GO:0000287">
    <property type="term" value="F:magnesium ion binding"/>
    <property type="evidence" value="ECO:0007669"/>
    <property type="project" value="InterPro"/>
</dbReference>
<evidence type="ECO:0000256" key="6">
    <source>
        <dbReference type="NCBIfam" id="TIGR01487"/>
    </source>
</evidence>
<reference evidence="7" key="1">
    <citation type="submission" date="2023-06" db="EMBL/GenBank/DDBJ databases">
        <title>Genome sequence of Methanosarcinaceae archaeon Ag5.</title>
        <authorList>
            <person name="Protasov E."/>
            <person name="Platt K."/>
            <person name="Poehlein A."/>
            <person name="Daniel R."/>
            <person name="Brune A."/>
        </authorList>
    </citation>
    <scope>NUCLEOTIDE SEQUENCE</scope>
    <source>
        <strain evidence="7">Ag5</strain>
    </source>
</reference>
<name>A0AAE4ML24_9EURY</name>
<dbReference type="PANTHER" id="PTHR10000:SF8">
    <property type="entry name" value="HAD SUPERFAMILY HYDROLASE-LIKE, TYPE 3"/>
    <property type="match status" value="1"/>
</dbReference>
<dbReference type="EC" id="3.1.3.18" evidence="5 6"/>
<evidence type="ECO:0000256" key="5">
    <source>
        <dbReference type="HAMAP-Rule" id="MF_01419"/>
    </source>
</evidence>
<dbReference type="GO" id="GO:0008967">
    <property type="term" value="F:phosphoglycolate phosphatase activity"/>
    <property type="evidence" value="ECO:0007669"/>
    <property type="project" value="UniProtKB-UniRule"/>
</dbReference>
<dbReference type="Pfam" id="PF08282">
    <property type="entry name" value="Hydrolase_3"/>
    <property type="match status" value="2"/>
</dbReference>
<comment type="similarity">
    <text evidence="5">Belongs to the archaeal SPP-like hydrolase family.</text>
</comment>
<keyword evidence="1 5" id="KW-0479">Metal-binding</keyword>
<keyword evidence="8" id="KW-1185">Reference proteome</keyword>
<feature type="binding site" evidence="5">
    <location>
        <position position="26"/>
    </location>
    <ligand>
        <name>Mg(2+)</name>
        <dbReference type="ChEBI" id="CHEBI:18420"/>
    </ligand>
</feature>
<gene>
    <name evidence="7" type="primary">ycsE</name>
    <name evidence="7" type="ORF">MsAg5_15220</name>
</gene>
<dbReference type="HAMAP" id="MF_01419">
    <property type="entry name" value="GPH_hydrolase_arch"/>
    <property type="match status" value="1"/>
</dbReference>
<evidence type="ECO:0000313" key="7">
    <source>
        <dbReference type="EMBL" id="MDV0447613.1"/>
    </source>
</evidence>
<feature type="active site" description="Nucleophile" evidence="5">
    <location>
        <position position="26"/>
    </location>
</feature>
<dbReference type="InterPro" id="IPR023214">
    <property type="entry name" value="HAD_sf"/>
</dbReference>
<dbReference type="Gene3D" id="3.90.1070.10">
    <property type="match status" value="1"/>
</dbReference>
<dbReference type="SUPFAM" id="SSF56784">
    <property type="entry name" value="HAD-like"/>
    <property type="match status" value="1"/>
</dbReference>
<organism evidence="7 8">
    <name type="scientific">Methanolapillus africanus</name>
    <dbReference type="NCBI Taxonomy" id="3028297"/>
    <lineage>
        <taxon>Archaea</taxon>
        <taxon>Methanobacteriati</taxon>
        <taxon>Methanobacteriota</taxon>
        <taxon>Stenosarchaea group</taxon>
        <taxon>Methanomicrobia</taxon>
        <taxon>Methanosarcinales</taxon>
        <taxon>Methanosarcinaceae</taxon>
        <taxon>Methanolapillus</taxon>
    </lineage>
</organism>
<dbReference type="InterPro" id="IPR006382">
    <property type="entry name" value="PGPase"/>
</dbReference>
<evidence type="ECO:0000256" key="2">
    <source>
        <dbReference type="ARBA" id="ARBA00022801"/>
    </source>
</evidence>
<evidence type="ECO:0000256" key="1">
    <source>
        <dbReference type="ARBA" id="ARBA00022723"/>
    </source>
</evidence>
<feature type="binding site" evidence="5">
    <location>
        <position position="28"/>
    </location>
    <ligand>
        <name>Mg(2+)</name>
        <dbReference type="ChEBI" id="CHEBI:18420"/>
    </ligand>
</feature>
<comment type="cofactor">
    <cofactor evidence="5">
        <name>Mg(2+)</name>
        <dbReference type="ChEBI" id="CHEBI:18420"/>
    </cofactor>
</comment>
<dbReference type="PANTHER" id="PTHR10000">
    <property type="entry name" value="PHOSPHOSERINE PHOSPHATASE"/>
    <property type="match status" value="1"/>
</dbReference>
<comment type="catalytic activity">
    <reaction evidence="5">
        <text>2-phosphoglycolate + H2O = glycolate + phosphate</text>
        <dbReference type="Rhea" id="RHEA:14369"/>
        <dbReference type="ChEBI" id="CHEBI:15377"/>
        <dbReference type="ChEBI" id="CHEBI:29805"/>
        <dbReference type="ChEBI" id="CHEBI:43474"/>
        <dbReference type="ChEBI" id="CHEBI:58033"/>
        <dbReference type="EC" id="3.1.3.18"/>
    </reaction>
</comment>
<evidence type="ECO:0000256" key="4">
    <source>
        <dbReference type="ARBA" id="ARBA00023277"/>
    </source>
</evidence>
<proteinExistence type="inferred from homology"/>
<dbReference type="RefSeq" id="WP_338100053.1">
    <property type="nucleotide sequence ID" value="NZ_JAWDKD010000021.1"/>
</dbReference>
<comment type="function">
    <text evidence="5">Catalyzes the dephosphorylation of 2-phosphoglycolate.</text>
</comment>
<dbReference type="EMBL" id="JAWDKD010000021">
    <property type="protein sequence ID" value="MDV0447613.1"/>
    <property type="molecule type" value="Genomic_DNA"/>
</dbReference>
<dbReference type="NCBIfam" id="TIGR01482">
    <property type="entry name" value="SPP-subfamily"/>
    <property type="match status" value="1"/>
</dbReference>
<keyword evidence="4 5" id="KW-0119">Carbohydrate metabolism</keyword>
<feature type="binding site" evidence="5">
    <location>
        <position position="192"/>
    </location>
    <ligand>
        <name>Mg(2+)</name>
        <dbReference type="ChEBI" id="CHEBI:18420"/>
    </ligand>
</feature>
<feature type="binding site" evidence="5">
    <location>
        <position position="169"/>
    </location>
    <ligand>
        <name>substrate</name>
    </ligand>
</feature>
<accession>A0AAE4ML24</accession>
<dbReference type="InterPro" id="IPR036412">
    <property type="entry name" value="HAD-like_sf"/>
</dbReference>
<feature type="binding site" evidence="5">
    <location>
        <position position="196"/>
    </location>
    <ligand>
        <name>Mg(2+)</name>
        <dbReference type="ChEBI" id="CHEBI:18420"/>
    </ligand>
</feature>
<sequence>MSDLDDLALQIRSRALPGSFSVIVSDIDGTITEDDRSLSLSAAKVIQEFSDKIPIVLASGNTLCFTRAIAKALRTNAPVIAENGGIVLEEHDGVPVINNSYLPEMREALAVLQEHFDFFVFDSYDRQTDIAFSKTFDIEKARHVISGFSNLSIVDAKYAAHLVGKNINKGTALKQIADMYGITPENIVVIGDSANDIEMFHAAGMSFVVANAPDYVKKEADIVLDEKFGDGFAQAVLALEKAGALKLKL</sequence>
<dbReference type="AlphaFoldDB" id="A0AAE4ML24"/>
<dbReference type="GO" id="GO:0005829">
    <property type="term" value="C:cytosol"/>
    <property type="evidence" value="ECO:0007669"/>
    <property type="project" value="TreeGrafter"/>
</dbReference>